<evidence type="ECO:0000313" key="3">
    <source>
        <dbReference type="Proteomes" id="UP000315295"/>
    </source>
</evidence>
<evidence type="ECO:0000313" key="2">
    <source>
        <dbReference type="EMBL" id="TQE03408.1"/>
    </source>
</evidence>
<feature type="compositionally biased region" description="Acidic residues" evidence="1">
    <location>
        <begin position="240"/>
        <end position="251"/>
    </location>
</feature>
<dbReference type="Proteomes" id="UP000315295">
    <property type="component" value="Unassembled WGS sequence"/>
</dbReference>
<organism evidence="2 3">
    <name type="scientific">Malus baccata</name>
    <name type="common">Siberian crab apple</name>
    <name type="synonym">Pyrus baccata</name>
    <dbReference type="NCBI Taxonomy" id="106549"/>
    <lineage>
        <taxon>Eukaryota</taxon>
        <taxon>Viridiplantae</taxon>
        <taxon>Streptophyta</taxon>
        <taxon>Embryophyta</taxon>
        <taxon>Tracheophyta</taxon>
        <taxon>Spermatophyta</taxon>
        <taxon>Magnoliopsida</taxon>
        <taxon>eudicotyledons</taxon>
        <taxon>Gunneridae</taxon>
        <taxon>Pentapetalae</taxon>
        <taxon>rosids</taxon>
        <taxon>fabids</taxon>
        <taxon>Rosales</taxon>
        <taxon>Rosaceae</taxon>
        <taxon>Amygdaloideae</taxon>
        <taxon>Maleae</taxon>
        <taxon>Malus</taxon>
    </lineage>
</organism>
<gene>
    <name evidence="2" type="ORF">C1H46_010973</name>
</gene>
<keyword evidence="3" id="KW-1185">Reference proteome</keyword>
<dbReference type="AlphaFoldDB" id="A0A540MXA7"/>
<feature type="region of interest" description="Disordered" evidence="1">
    <location>
        <begin position="215"/>
        <end position="259"/>
    </location>
</feature>
<protein>
    <submittedName>
        <fullName evidence="2">Uncharacterized protein</fullName>
    </submittedName>
</protein>
<comment type="caution">
    <text evidence="2">The sequence shown here is derived from an EMBL/GenBank/DDBJ whole genome shotgun (WGS) entry which is preliminary data.</text>
</comment>
<name>A0A540MXA7_MALBA</name>
<reference evidence="2 3" key="1">
    <citation type="journal article" date="2019" name="G3 (Bethesda)">
        <title>Sequencing of a Wild Apple (Malus baccata) Genome Unravels the Differences Between Cultivated and Wild Apple Species Regarding Disease Resistance and Cold Tolerance.</title>
        <authorList>
            <person name="Chen X."/>
        </authorList>
    </citation>
    <scope>NUCLEOTIDE SEQUENCE [LARGE SCALE GENOMIC DNA]</scope>
    <source>
        <strain evidence="3">cv. Shandingzi</strain>
        <tissue evidence="2">Leaves</tissue>
    </source>
</reference>
<accession>A0A540MXA7</accession>
<sequence>MSVMRERRTRELHRDAAKGTLGLKKLVLPTWNPIVCFDQIMELVGSYYTKVMCPFEFHEVCARAVVAYTQKLKVLSLKGTTVHSIFREDSEHPDYSYICEQLGESITAQASWLQKFLLCPTLMCDMSEDELTADEDVFRTLSIPATLIYANNLASQSLQKLHGSIDGLDQHSEGREEETLDDYKSIENAVDPANGGKSRTDFCQITEDIENGDVSIEISNTPDPDNTDVQNQLPQRQTDDGYDDTEEDADRDSDLTLPKEDSCDFSLEALLAEFPESVTEAPSFKESDDVLPIGAEGCDLILVEDGEPVGAAPDGNFSVDMNLYSLGGPSSLWGDHTCNSHETFAASLI</sequence>
<feature type="region of interest" description="Disordered" evidence="1">
    <location>
        <begin position="166"/>
        <end position="200"/>
    </location>
</feature>
<proteinExistence type="predicted"/>
<evidence type="ECO:0000256" key="1">
    <source>
        <dbReference type="SAM" id="MobiDB-lite"/>
    </source>
</evidence>
<feature type="compositionally biased region" description="Polar residues" evidence="1">
    <location>
        <begin position="217"/>
        <end position="236"/>
    </location>
</feature>
<dbReference type="EMBL" id="VIEB01000155">
    <property type="protein sequence ID" value="TQE03408.1"/>
    <property type="molecule type" value="Genomic_DNA"/>
</dbReference>